<keyword evidence="5" id="KW-1185">Reference proteome</keyword>
<name>A0A914DH34_9BILA</name>
<feature type="domain" description="RRM" evidence="4">
    <location>
        <begin position="283"/>
        <end position="366"/>
    </location>
</feature>
<evidence type="ECO:0000259" key="4">
    <source>
        <dbReference type="PROSITE" id="PS50102"/>
    </source>
</evidence>
<dbReference type="PANTHER" id="PTHR13976">
    <property type="entry name" value="HETEROGENEOUS NUCLEAR RIBONUCLEOPROTEIN-RELATED"/>
    <property type="match status" value="1"/>
</dbReference>
<dbReference type="PROSITE" id="PS50102">
    <property type="entry name" value="RRM"/>
    <property type="match status" value="3"/>
</dbReference>
<dbReference type="SMART" id="SM00360">
    <property type="entry name" value="RRM"/>
    <property type="match status" value="3"/>
</dbReference>
<dbReference type="InterPro" id="IPR050666">
    <property type="entry name" value="ESRP"/>
</dbReference>
<evidence type="ECO:0000256" key="2">
    <source>
        <dbReference type="ARBA" id="ARBA00022884"/>
    </source>
</evidence>
<dbReference type="Proteomes" id="UP000887540">
    <property type="component" value="Unplaced"/>
</dbReference>
<evidence type="ECO:0000256" key="3">
    <source>
        <dbReference type="PROSITE-ProRule" id="PRU00176"/>
    </source>
</evidence>
<dbReference type="GO" id="GO:0003723">
    <property type="term" value="F:RNA binding"/>
    <property type="evidence" value="ECO:0007669"/>
    <property type="project" value="UniProtKB-UniRule"/>
</dbReference>
<evidence type="ECO:0000256" key="1">
    <source>
        <dbReference type="ARBA" id="ARBA00022737"/>
    </source>
</evidence>
<dbReference type="InterPro" id="IPR035979">
    <property type="entry name" value="RBD_domain_sf"/>
</dbReference>
<evidence type="ECO:0000313" key="5">
    <source>
        <dbReference type="Proteomes" id="UP000887540"/>
    </source>
</evidence>
<dbReference type="Pfam" id="PF00076">
    <property type="entry name" value="RRM_1"/>
    <property type="match status" value="3"/>
</dbReference>
<dbReference type="Gene3D" id="3.30.70.330">
    <property type="match status" value="3"/>
</dbReference>
<dbReference type="WBParaSite" id="ACRNAN_scaffold2675.g29428.t1">
    <property type="protein sequence ID" value="ACRNAN_scaffold2675.g29428.t1"/>
    <property type="gene ID" value="ACRNAN_scaffold2675.g29428"/>
</dbReference>
<dbReference type="InterPro" id="IPR012677">
    <property type="entry name" value="Nucleotide-bd_a/b_plait_sf"/>
</dbReference>
<accession>A0A914DH34</accession>
<reference evidence="6" key="1">
    <citation type="submission" date="2022-11" db="UniProtKB">
        <authorList>
            <consortium name="WormBaseParasite"/>
        </authorList>
    </citation>
    <scope>IDENTIFICATION</scope>
</reference>
<proteinExistence type="predicted"/>
<dbReference type="AlphaFoldDB" id="A0A914DH34"/>
<dbReference type="SUPFAM" id="SSF54928">
    <property type="entry name" value="RNA-binding domain, RBD"/>
    <property type="match status" value="3"/>
</dbReference>
<feature type="domain" description="RRM" evidence="4">
    <location>
        <begin position="9"/>
        <end position="84"/>
    </location>
</feature>
<feature type="domain" description="RRM" evidence="4">
    <location>
        <begin position="104"/>
        <end position="181"/>
    </location>
</feature>
<keyword evidence="1" id="KW-0677">Repeat</keyword>
<dbReference type="CDD" id="cd12254">
    <property type="entry name" value="RRM_hnRNPH_ESRPs_RBM12_like"/>
    <property type="match status" value="2"/>
</dbReference>
<sequence length="436" mass="47334">MVQEKKAAHFVRLRGLPYSATEAEIREFFDEIPVVEVQFTYTSDGRASGECYAEFDNPEDVAKALKKHNSSMGSRYIEVFTVGEIEFEGIMRRAEVKKATGNAGFIRTRGLPYGCKKEDILGFFEGIDVEEVIFGKEPWAGGRPSGEAFVRFGTKENADRAMELNGKHMGTRYLELFRVDGDAFDAFKRKMSNEPIPLKNLDLYSDPRTNYRTPGGYGGGGSGGGGYGGYEYDYRRYGGYGADRDPYGGGGSYGGRGRYGHGGGYGGYGGAGYTSPDHEPLPTRVQMRGIPFNVSATEIQEFFAPLVPIDIRLGYYENGRSTGDGYVEFSTIDEAKQALRKDRQNIGSRYVELFPGSSMKLFPEASYTSIMSPGTKPFAADSMSPYGYGYGYGAASAATAAATAAAAATNTRNPYADFASAGASGAAGAKSYQWPY</sequence>
<organism evidence="5 6">
    <name type="scientific">Acrobeloides nanus</name>
    <dbReference type="NCBI Taxonomy" id="290746"/>
    <lineage>
        <taxon>Eukaryota</taxon>
        <taxon>Metazoa</taxon>
        <taxon>Ecdysozoa</taxon>
        <taxon>Nematoda</taxon>
        <taxon>Chromadorea</taxon>
        <taxon>Rhabditida</taxon>
        <taxon>Tylenchina</taxon>
        <taxon>Cephalobomorpha</taxon>
        <taxon>Cephaloboidea</taxon>
        <taxon>Cephalobidae</taxon>
        <taxon>Acrobeloides</taxon>
    </lineage>
</organism>
<evidence type="ECO:0000313" key="6">
    <source>
        <dbReference type="WBParaSite" id="ACRNAN_scaffold2675.g29428.t1"/>
    </source>
</evidence>
<protein>
    <submittedName>
        <fullName evidence="6">RRM domain-containing protein</fullName>
    </submittedName>
</protein>
<keyword evidence="2 3" id="KW-0694">RNA-binding</keyword>
<dbReference type="InterPro" id="IPR000504">
    <property type="entry name" value="RRM_dom"/>
</dbReference>